<name>A0A316EMA5_9ACTN</name>
<evidence type="ECO:0000313" key="2">
    <source>
        <dbReference type="EMBL" id="PWK30651.1"/>
    </source>
</evidence>
<accession>A0A316EMA5</accession>
<protein>
    <submittedName>
        <fullName evidence="2">Uncharacterized protein</fullName>
    </submittedName>
</protein>
<feature type="compositionally biased region" description="Basic and acidic residues" evidence="1">
    <location>
        <begin position="217"/>
        <end position="229"/>
    </location>
</feature>
<feature type="region of interest" description="Disordered" evidence="1">
    <location>
        <begin position="39"/>
        <end position="64"/>
    </location>
</feature>
<keyword evidence="3" id="KW-1185">Reference proteome</keyword>
<proteinExistence type="predicted"/>
<dbReference type="Proteomes" id="UP000245697">
    <property type="component" value="Unassembled WGS sequence"/>
</dbReference>
<dbReference type="EMBL" id="QGGR01000037">
    <property type="protein sequence ID" value="PWK30651.1"/>
    <property type="molecule type" value="Genomic_DNA"/>
</dbReference>
<evidence type="ECO:0000256" key="1">
    <source>
        <dbReference type="SAM" id="MobiDB-lite"/>
    </source>
</evidence>
<comment type="caution">
    <text evidence="2">The sequence shown here is derived from an EMBL/GenBank/DDBJ whole genome shotgun (WGS) entry which is preliminary data.</text>
</comment>
<reference evidence="2 3" key="1">
    <citation type="submission" date="2018-05" db="EMBL/GenBank/DDBJ databases">
        <title>Genomic Encyclopedia of Archaeal and Bacterial Type Strains, Phase II (KMG-II): from individual species to whole genera.</title>
        <authorList>
            <person name="Goeker M."/>
        </authorList>
    </citation>
    <scope>NUCLEOTIDE SEQUENCE [LARGE SCALE GENOMIC DNA]</scope>
    <source>
        <strain evidence="2 3">DSM 45184</strain>
    </source>
</reference>
<sequence length="312" mass="35227">MTGESAPPLWPLTGHLRCRLGSMSDSLYGNSRSVICKPDRRLPRPASTTVSRGPAAWQAPVANTSHPTASSNAWIVRLRTTRHLRRVVQNLGRLSAPLLRRRTERLSARPRGWEVEWPTGRSRLEWPAGRLRVEWPARRSRWSARPGGRGWSARPGGREVSAWPRDRETKRPRDQETKRRRGGVPAYQRVPRQCRDDHRDALGAPEQRAQRMQPLPRADRAGSRGRRGDLLGGRVVEHRVRLNIGPSPPCRAGRLPIRKTERSRCRETKGPSRRWNQRGMSCSAVGGQADPTAPEVGENRWPGGDCGDRMRA</sequence>
<feature type="region of interest" description="Disordered" evidence="1">
    <location>
        <begin position="142"/>
        <end position="229"/>
    </location>
</feature>
<evidence type="ECO:0000313" key="3">
    <source>
        <dbReference type="Proteomes" id="UP000245697"/>
    </source>
</evidence>
<feature type="region of interest" description="Disordered" evidence="1">
    <location>
        <begin position="261"/>
        <end position="312"/>
    </location>
</feature>
<feature type="compositionally biased region" description="Basic and acidic residues" evidence="1">
    <location>
        <begin position="164"/>
        <end position="177"/>
    </location>
</feature>
<organism evidence="2 3">
    <name type="scientific">Actinoplanes xinjiangensis</name>
    <dbReference type="NCBI Taxonomy" id="512350"/>
    <lineage>
        <taxon>Bacteria</taxon>
        <taxon>Bacillati</taxon>
        <taxon>Actinomycetota</taxon>
        <taxon>Actinomycetes</taxon>
        <taxon>Micromonosporales</taxon>
        <taxon>Micromonosporaceae</taxon>
        <taxon>Actinoplanes</taxon>
    </lineage>
</organism>
<dbReference type="AlphaFoldDB" id="A0A316EMA5"/>
<gene>
    <name evidence="2" type="ORF">BC793_13751</name>
</gene>
<feature type="compositionally biased region" description="Basic and acidic residues" evidence="1">
    <location>
        <begin position="261"/>
        <end position="270"/>
    </location>
</feature>